<proteinExistence type="predicted"/>
<reference evidence="1" key="1">
    <citation type="submission" date="2019-10" db="EMBL/GenBank/DDBJ databases">
        <title>Structure and evolution of the mating type locus in genus Morchella.</title>
        <authorList>
            <person name="Chai H."/>
            <person name="Liu P."/>
            <person name="Chen W."/>
            <person name="Zhao Y."/>
        </authorList>
    </citation>
    <scope>NUCLEOTIDE SEQUENCE</scope>
    <source>
        <strain evidence="1">YAASMVR</strain>
    </source>
</reference>
<gene>
    <name evidence="1" type="primary">MAT1-1-10</name>
</gene>
<evidence type="ECO:0000313" key="1">
    <source>
        <dbReference type="EMBL" id="QQL94651.1"/>
    </source>
</evidence>
<protein>
    <submittedName>
        <fullName evidence="1">MAT1-1-10 protein</fullName>
    </submittedName>
</protein>
<name>A0A7T7FRJ2_9PEZI</name>
<dbReference type="EMBL" id="MN589931">
    <property type="protein sequence ID" value="QQL94651.1"/>
    <property type="molecule type" value="Genomic_DNA"/>
</dbReference>
<sequence>MPQTYLSYKDHFILNNERREAVLRLGRILIQTKNELAFFPRTPYNSKIRRVMIFCTETLKEFKIKNLHPALLDRRKDIYPLTHLYNLGVQILALREVNIRLERDIKRWNCRLKALQDSFPENSSDVGLVLAEVHEFLVFATIANQVHTSHTLTYYSIRLAAEAAKGSIFTTEATHTISILRAAFAVQNEIQIQRTLMRRNYIISDPVSLPQIVLTLCSDWYNHRKDHASRIFNDFHQNDKSTQIPFENLMTWFCNGRRRIITCGQTINFDLKAIIDGAVSSKIPSKIETRGDDTDGDNGDGEPEWEIPLSRMIAEFLDELGDAPHELDSPSHPITNISSRDIPLVFPVNNSMDKFAQGCQYLLKSIYNLFNEVSSACLDILQRAHWLDAKNKQYHTSKAKIDMDRSCLRAINVLLATKKPNKTYLECQNHPWSDLLEKIFEVFPDPNTAEEEYMSYATGMNINQIHTSCKGSINLNSVNCLYFNIYVI</sequence>
<dbReference type="AlphaFoldDB" id="A0A7T7FRJ2"/>
<organism evidence="1">
    <name type="scientific">Morchella rufobrunnea</name>
    <name type="common">woodchip morel</name>
    <dbReference type="NCBI Taxonomy" id="368404"/>
    <lineage>
        <taxon>Eukaryota</taxon>
        <taxon>Fungi</taxon>
        <taxon>Dikarya</taxon>
        <taxon>Ascomycota</taxon>
        <taxon>Pezizomycotina</taxon>
        <taxon>Pezizomycetes</taxon>
        <taxon>Pezizales</taxon>
        <taxon>Morchellaceae</taxon>
        <taxon>Morchella</taxon>
        <taxon>Morchella sect. Rufobrunnea</taxon>
    </lineage>
</organism>
<accession>A0A7T7FRJ2</accession>